<dbReference type="Proteomes" id="UP000249135">
    <property type="component" value="Unassembled WGS sequence"/>
</dbReference>
<dbReference type="Gene3D" id="3.30.450.40">
    <property type="match status" value="1"/>
</dbReference>
<dbReference type="InterPro" id="IPR036388">
    <property type="entry name" value="WH-like_DNA-bd_sf"/>
</dbReference>
<evidence type="ECO:0000256" key="2">
    <source>
        <dbReference type="ARBA" id="ARBA00023125"/>
    </source>
</evidence>
<dbReference type="EMBL" id="QFPP01000258">
    <property type="protein sequence ID" value="PZQ70837.1"/>
    <property type="molecule type" value="Genomic_DNA"/>
</dbReference>
<gene>
    <name evidence="5" type="ORF">DI563_18045</name>
</gene>
<accession>A0A2W5RJW7</accession>
<dbReference type="Pfam" id="PF01590">
    <property type="entry name" value="GAF"/>
    <property type="match status" value="1"/>
</dbReference>
<dbReference type="PROSITE" id="PS50043">
    <property type="entry name" value="HTH_LUXR_2"/>
    <property type="match status" value="1"/>
</dbReference>
<dbReference type="SUPFAM" id="SSF46894">
    <property type="entry name" value="C-terminal effector domain of the bipartite response regulators"/>
    <property type="match status" value="1"/>
</dbReference>
<evidence type="ECO:0000256" key="3">
    <source>
        <dbReference type="ARBA" id="ARBA00023163"/>
    </source>
</evidence>
<dbReference type="Gene3D" id="1.10.10.10">
    <property type="entry name" value="Winged helix-like DNA-binding domain superfamily/Winged helix DNA-binding domain"/>
    <property type="match status" value="1"/>
</dbReference>
<dbReference type="SMART" id="SM00421">
    <property type="entry name" value="HTH_LUXR"/>
    <property type="match status" value="1"/>
</dbReference>
<dbReference type="PANTHER" id="PTHR44688">
    <property type="entry name" value="DNA-BINDING TRANSCRIPTIONAL ACTIVATOR DEVR_DOSR"/>
    <property type="match status" value="1"/>
</dbReference>
<dbReference type="InterPro" id="IPR000792">
    <property type="entry name" value="Tscrpt_reg_LuxR_C"/>
</dbReference>
<dbReference type="CDD" id="cd06170">
    <property type="entry name" value="LuxR_C_like"/>
    <property type="match status" value="1"/>
</dbReference>
<proteinExistence type="predicted"/>
<organism evidence="5 6">
    <name type="scientific">Variovorax paradoxus</name>
    <dbReference type="NCBI Taxonomy" id="34073"/>
    <lineage>
        <taxon>Bacteria</taxon>
        <taxon>Pseudomonadati</taxon>
        <taxon>Pseudomonadota</taxon>
        <taxon>Betaproteobacteria</taxon>
        <taxon>Burkholderiales</taxon>
        <taxon>Comamonadaceae</taxon>
        <taxon>Variovorax</taxon>
    </lineage>
</organism>
<dbReference type="PANTHER" id="PTHR44688:SF16">
    <property type="entry name" value="DNA-BINDING TRANSCRIPTIONAL ACTIVATOR DEVR_DOSR"/>
    <property type="match status" value="1"/>
</dbReference>
<sequence length="261" mass="28420">MRMRASGLIRALTEPMHEVTGVPAFLRCGVEVLGEAMGASKAVFSERPAAARHGEAPTVHFVHWPDWCAAQYRGRHWREDPLRRWLAGAQACRAADAVLLSELVPARQLTRADYYQSLMAPAGARHVLSVALREGGRVTGALSLVRSAQEGAFRPHERELLATLAPLLALGYRLARERAAREPVASPADVARWQRLSPREREVAGHAMRGESNKQIARRLATSPWTVKKQLRAACDKLGVPNRAALGACHAAGGVPPDPHA</sequence>
<evidence type="ECO:0000313" key="6">
    <source>
        <dbReference type="Proteomes" id="UP000249135"/>
    </source>
</evidence>
<reference evidence="5 6" key="1">
    <citation type="submission" date="2017-08" db="EMBL/GenBank/DDBJ databases">
        <title>Infants hospitalized years apart are colonized by the same room-sourced microbial strains.</title>
        <authorList>
            <person name="Brooks B."/>
            <person name="Olm M.R."/>
            <person name="Firek B.A."/>
            <person name="Baker R."/>
            <person name="Thomas B.C."/>
            <person name="Morowitz M.J."/>
            <person name="Banfield J.F."/>
        </authorList>
    </citation>
    <scope>NUCLEOTIDE SEQUENCE [LARGE SCALE GENOMIC DNA]</scope>
    <source>
        <strain evidence="5">S2_005_003_R2_41</strain>
    </source>
</reference>
<dbReference type="PRINTS" id="PR00038">
    <property type="entry name" value="HTHLUXR"/>
</dbReference>
<keyword evidence="1" id="KW-0805">Transcription regulation</keyword>
<dbReference type="Pfam" id="PF00196">
    <property type="entry name" value="GerE"/>
    <property type="match status" value="1"/>
</dbReference>
<dbReference type="AlphaFoldDB" id="A0A2W5RJW7"/>
<dbReference type="SUPFAM" id="SSF55781">
    <property type="entry name" value="GAF domain-like"/>
    <property type="match status" value="1"/>
</dbReference>
<comment type="caution">
    <text evidence="5">The sequence shown here is derived from an EMBL/GenBank/DDBJ whole genome shotgun (WGS) entry which is preliminary data.</text>
</comment>
<feature type="domain" description="HTH luxR-type" evidence="4">
    <location>
        <begin position="189"/>
        <end position="254"/>
    </location>
</feature>
<dbReference type="GO" id="GO:0006355">
    <property type="term" value="P:regulation of DNA-templated transcription"/>
    <property type="evidence" value="ECO:0007669"/>
    <property type="project" value="InterPro"/>
</dbReference>
<evidence type="ECO:0000313" key="5">
    <source>
        <dbReference type="EMBL" id="PZQ70837.1"/>
    </source>
</evidence>
<dbReference type="InterPro" id="IPR003018">
    <property type="entry name" value="GAF"/>
</dbReference>
<dbReference type="GO" id="GO:0003677">
    <property type="term" value="F:DNA binding"/>
    <property type="evidence" value="ECO:0007669"/>
    <property type="project" value="UniProtKB-KW"/>
</dbReference>
<name>A0A2W5RJW7_VARPD</name>
<evidence type="ECO:0000256" key="1">
    <source>
        <dbReference type="ARBA" id="ARBA00023015"/>
    </source>
</evidence>
<keyword evidence="2" id="KW-0238">DNA-binding</keyword>
<dbReference type="InterPro" id="IPR016032">
    <property type="entry name" value="Sig_transdc_resp-reg_C-effctor"/>
</dbReference>
<keyword evidence="3" id="KW-0804">Transcription</keyword>
<evidence type="ECO:0000259" key="4">
    <source>
        <dbReference type="PROSITE" id="PS50043"/>
    </source>
</evidence>
<protein>
    <submittedName>
        <fullName evidence="5">LuxR family transcriptional regulator</fullName>
    </submittedName>
</protein>
<dbReference type="InterPro" id="IPR029016">
    <property type="entry name" value="GAF-like_dom_sf"/>
</dbReference>